<accession>A0A0A9D797</accession>
<evidence type="ECO:0000256" key="1">
    <source>
        <dbReference type="SAM" id="MobiDB-lite"/>
    </source>
</evidence>
<evidence type="ECO:0000313" key="2">
    <source>
        <dbReference type="EMBL" id="JAD81540.1"/>
    </source>
</evidence>
<organism evidence="2">
    <name type="scientific">Arundo donax</name>
    <name type="common">Giant reed</name>
    <name type="synonym">Donax arundinaceus</name>
    <dbReference type="NCBI Taxonomy" id="35708"/>
    <lineage>
        <taxon>Eukaryota</taxon>
        <taxon>Viridiplantae</taxon>
        <taxon>Streptophyta</taxon>
        <taxon>Embryophyta</taxon>
        <taxon>Tracheophyta</taxon>
        <taxon>Spermatophyta</taxon>
        <taxon>Magnoliopsida</taxon>
        <taxon>Liliopsida</taxon>
        <taxon>Poales</taxon>
        <taxon>Poaceae</taxon>
        <taxon>PACMAD clade</taxon>
        <taxon>Arundinoideae</taxon>
        <taxon>Arundineae</taxon>
        <taxon>Arundo</taxon>
    </lineage>
</organism>
<feature type="region of interest" description="Disordered" evidence="1">
    <location>
        <begin position="1"/>
        <end position="23"/>
    </location>
</feature>
<feature type="compositionally biased region" description="Polar residues" evidence="1">
    <location>
        <begin position="1"/>
        <end position="16"/>
    </location>
</feature>
<dbReference type="EMBL" id="GBRH01216355">
    <property type="protein sequence ID" value="JAD81540.1"/>
    <property type="molecule type" value="Transcribed_RNA"/>
</dbReference>
<name>A0A0A9D797_ARUDO</name>
<protein>
    <submittedName>
        <fullName evidence="2">Uncharacterized protein</fullName>
    </submittedName>
</protein>
<reference evidence="2" key="2">
    <citation type="journal article" date="2015" name="Data Brief">
        <title>Shoot transcriptome of the giant reed, Arundo donax.</title>
        <authorList>
            <person name="Barrero R.A."/>
            <person name="Guerrero F.D."/>
            <person name="Moolhuijzen P."/>
            <person name="Goolsby J.A."/>
            <person name="Tidwell J."/>
            <person name="Bellgard S.E."/>
            <person name="Bellgard M.I."/>
        </authorList>
    </citation>
    <scope>NUCLEOTIDE SEQUENCE</scope>
    <source>
        <tissue evidence="2">Shoot tissue taken approximately 20 cm above the soil surface</tissue>
    </source>
</reference>
<proteinExistence type="predicted"/>
<sequence>MTVNSIHAKAATNTTGKSKESANVKQCDTSLCAHADRHQYVESEATMKNVYLLKACISDPSKITSLPP</sequence>
<reference evidence="2" key="1">
    <citation type="submission" date="2014-09" db="EMBL/GenBank/DDBJ databases">
        <authorList>
            <person name="Magalhaes I.L.F."/>
            <person name="Oliveira U."/>
            <person name="Santos F.R."/>
            <person name="Vidigal T.H.D.A."/>
            <person name="Brescovit A.D."/>
            <person name="Santos A.J."/>
        </authorList>
    </citation>
    <scope>NUCLEOTIDE SEQUENCE</scope>
    <source>
        <tissue evidence="2">Shoot tissue taken approximately 20 cm above the soil surface</tissue>
    </source>
</reference>
<dbReference type="AlphaFoldDB" id="A0A0A9D797"/>